<gene>
    <name evidence="10" type="ORF">VTL71DRAFT_12992</name>
</gene>
<proteinExistence type="predicted"/>
<protein>
    <recommendedName>
        <fullName evidence="9">C2H2-type domain-containing protein</fullName>
    </recommendedName>
</protein>
<dbReference type="PANTHER" id="PTHR46179:SF13">
    <property type="entry name" value="C2H2-TYPE DOMAIN-CONTAINING PROTEIN"/>
    <property type="match status" value="1"/>
</dbReference>
<evidence type="ECO:0000256" key="3">
    <source>
        <dbReference type="ARBA" id="ARBA00022771"/>
    </source>
</evidence>
<evidence type="ECO:0000256" key="2">
    <source>
        <dbReference type="ARBA" id="ARBA00022723"/>
    </source>
</evidence>
<evidence type="ECO:0000313" key="11">
    <source>
        <dbReference type="Proteomes" id="UP001595075"/>
    </source>
</evidence>
<comment type="subcellular location">
    <subcellularLocation>
        <location evidence="1">Nucleus</location>
    </subcellularLocation>
</comment>
<dbReference type="InterPro" id="IPR013087">
    <property type="entry name" value="Znf_C2H2_type"/>
</dbReference>
<reference evidence="10 11" key="1">
    <citation type="journal article" date="2024" name="Commun. Biol.">
        <title>Comparative genomic analysis of thermophilic fungi reveals convergent evolutionary adaptations and gene losses.</title>
        <authorList>
            <person name="Steindorff A.S."/>
            <person name="Aguilar-Pontes M.V."/>
            <person name="Robinson A.J."/>
            <person name="Andreopoulos B."/>
            <person name="LaButti K."/>
            <person name="Kuo A."/>
            <person name="Mondo S."/>
            <person name="Riley R."/>
            <person name="Otillar R."/>
            <person name="Haridas S."/>
            <person name="Lipzen A."/>
            <person name="Grimwood J."/>
            <person name="Schmutz J."/>
            <person name="Clum A."/>
            <person name="Reid I.D."/>
            <person name="Moisan M.C."/>
            <person name="Butler G."/>
            <person name="Nguyen T.T.M."/>
            <person name="Dewar K."/>
            <person name="Conant G."/>
            <person name="Drula E."/>
            <person name="Henrissat B."/>
            <person name="Hansel C."/>
            <person name="Singer S."/>
            <person name="Hutchinson M.I."/>
            <person name="de Vries R.P."/>
            <person name="Natvig D.O."/>
            <person name="Powell A.J."/>
            <person name="Tsang A."/>
            <person name="Grigoriev I.V."/>
        </authorList>
    </citation>
    <scope>NUCLEOTIDE SEQUENCE [LARGE SCALE GENOMIC DNA]</scope>
    <source>
        <strain evidence="10 11">CBS 494.80</strain>
    </source>
</reference>
<comment type="caution">
    <text evidence="10">The sequence shown here is derived from an EMBL/GenBank/DDBJ whole genome shotgun (WGS) entry which is preliminary data.</text>
</comment>
<keyword evidence="11" id="KW-1185">Reference proteome</keyword>
<evidence type="ECO:0000259" key="9">
    <source>
        <dbReference type="PROSITE" id="PS00028"/>
    </source>
</evidence>
<dbReference type="Gene3D" id="3.30.160.60">
    <property type="entry name" value="Classic Zinc Finger"/>
    <property type="match status" value="2"/>
</dbReference>
<keyword evidence="4" id="KW-0862">Zinc</keyword>
<evidence type="ECO:0000313" key="10">
    <source>
        <dbReference type="EMBL" id="KAL2071757.1"/>
    </source>
</evidence>
<sequence length="894" mass="100446">MASMSSTDQGQMYTRDMGPHSADSPPQPVEIDLNLSRVLPNPAVSASVPWEFGIPSQGFGNMPYGGSNISRMSANPSEGQSRGPSGDPLSQWYVTNDGPWNPFPKEAIVEDRLLSRHTISRNIPYAGQYRQSNTSDVTSFASGILPSDSGYATRRSIENTSVFSADVQDRDQDVRSMVGPSGDFQIFPVYNEVQQSGRGFPKTWSSPTTQSSEPSGLVCSFCHKPVKTQSEMKKHALRHTKPYLCQVPNCARTEGFSTTNDLDRHTRSKHPSITQENSFTKKFRCHVPGCKSKDKAWPRLDNFRSHLKRVHENYLRSDESFDDMVRRAEFWEKAGIVLDPELTLLQNPPPVNSRPVRPVQDNLPIQGVEQRRKSQYPEIMDLSERSMSPNRPQSVSSENRDLPQKEEFHHPDEPMRTTVQPVEVLKNPTQIPERRMTMGNLLSIGDSDPAQKKTDASMPISGRISPQVKVPLQTVTATDATLTEVIQKALAEAKISDACIKHTHKQNSERSSLPNGKISQQSSLETGSKIVSPNLRDRGLVPSTDVPSEDTPRDLESQKKAQEVLKHIRHLGYTVTKDLTHSPKVQNPGSAASNKSENKVTCKKCQRFTGRPCELRKHMMRHDRPYGCTFPTCKKDFGSKGDWKRHENSQHFHHDAWHCDEKSVEGGQKCSKDFYRLQTFYEHLKKEHQITEIVPSKKKIDVCRIGRSCQTQFWCGFCKELIDLKKQGVEAWNERFNHIDNHFRGRESFPQQNIRDWVPLNSDSCNGDFAFPFPLGYGSRSEGTSPDGTEGSTSGSGSSSESEGQSPDSPIVIKTDAPGTKRPADEEVTSPRPAKQARNPKDFEVRVYCCQCSEPYSFKYFKNCTTCPENHVFGECCHTETVRITDQTPALPGN</sequence>
<feature type="domain" description="C2H2-type" evidence="9">
    <location>
        <begin position="219"/>
        <end position="239"/>
    </location>
</feature>
<keyword evidence="7" id="KW-0539">Nucleus</keyword>
<evidence type="ECO:0000256" key="5">
    <source>
        <dbReference type="ARBA" id="ARBA00023015"/>
    </source>
</evidence>
<accession>A0ABR4CPQ5</accession>
<dbReference type="PROSITE" id="PS00028">
    <property type="entry name" value="ZINC_FINGER_C2H2_1"/>
    <property type="match status" value="2"/>
</dbReference>
<keyword evidence="5" id="KW-0805">Transcription regulation</keyword>
<keyword evidence="3" id="KW-0863">Zinc-finger</keyword>
<feature type="compositionally biased region" description="Polar residues" evidence="8">
    <location>
        <begin position="583"/>
        <end position="595"/>
    </location>
</feature>
<evidence type="ECO:0000256" key="7">
    <source>
        <dbReference type="ARBA" id="ARBA00023242"/>
    </source>
</evidence>
<name>A0ABR4CPQ5_9HELO</name>
<feature type="region of interest" description="Disordered" evidence="8">
    <location>
        <begin position="1"/>
        <end position="30"/>
    </location>
</feature>
<dbReference type="InterPro" id="IPR051061">
    <property type="entry name" value="Zinc_finger_trans_reg"/>
</dbReference>
<organism evidence="10 11">
    <name type="scientific">Oculimacula yallundae</name>
    <dbReference type="NCBI Taxonomy" id="86028"/>
    <lineage>
        <taxon>Eukaryota</taxon>
        <taxon>Fungi</taxon>
        <taxon>Dikarya</taxon>
        <taxon>Ascomycota</taxon>
        <taxon>Pezizomycotina</taxon>
        <taxon>Leotiomycetes</taxon>
        <taxon>Helotiales</taxon>
        <taxon>Ploettnerulaceae</taxon>
        <taxon>Oculimacula</taxon>
    </lineage>
</organism>
<evidence type="ECO:0000256" key="4">
    <source>
        <dbReference type="ARBA" id="ARBA00022833"/>
    </source>
</evidence>
<feature type="compositionally biased region" description="Basic and acidic residues" evidence="8">
    <location>
        <begin position="550"/>
        <end position="559"/>
    </location>
</feature>
<feature type="region of interest" description="Disordered" evidence="8">
    <location>
        <begin position="780"/>
        <end position="839"/>
    </location>
</feature>
<feature type="compositionally biased region" description="Polar residues" evidence="8">
    <location>
        <begin position="509"/>
        <end position="531"/>
    </location>
</feature>
<evidence type="ECO:0000256" key="1">
    <source>
        <dbReference type="ARBA" id="ARBA00004123"/>
    </source>
</evidence>
<feature type="compositionally biased region" description="Polar residues" evidence="8">
    <location>
        <begin position="1"/>
        <end position="12"/>
    </location>
</feature>
<dbReference type="Proteomes" id="UP001595075">
    <property type="component" value="Unassembled WGS sequence"/>
</dbReference>
<evidence type="ECO:0000256" key="6">
    <source>
        <dbReference type="ARBA" id="ARBA00023163"/>
    </source>
</evidence>
<feature type="compositionally biased region" description="Basic and acidic residues" evidence="8">
    <location>
        <begin position="398"/>
        <end position="415"/>
    </location>
</feature>
<feature type="region of interest" description="Disordered" evidence="8">
    <location>
        <begin position="365"/>
        <end position="415"/>
    </location>
</feature>
<keyword evidence="2" id="KW-0479">Metal-binding</keyword>
<keyword evidence="6" id="KW-0804">Transcription</keyword>
<feature type="compositionally biased region" description="Polar residues" evidence="8">
    <location>
        <begin position="67"/>
        <end position="83"/>
    </location>
</feature>
<evidence type="ECO:0000256" key="8">
    <source>
        <dbReference type="SAM" id="MobiDB-lite"/>
    </source>
</evidence>
<feature type="compositionally biased region" description="Low complexity" evidence="8">
    <location>
        <begin position="781"/>
        <end position="810"/>
    </location>
</feature>
<feature type="region of interest" description="Disordered" evidence="8">
    <location>
        <begin position="503"/>
        <end position="559"/>
    </location>
</feature>
<feature type="region of interest" description="Disordered" evidence="8">
    <location>
        <begin position="576"/>
        <end position="597"/>
    </location>
</feature>
<dbReference type="PANTHER" id="PTHR46179">
    <property type="entry name" value="ZINC FINGER PROTEIN"/>
    <property type="match status" value="1"/>
</dbReference>
<dbReference type="SMART" id="SM00355">
    <property type="entry name" value="ZnF_C2H2"/>
    <property type="match status" value="6"/>
</dbReference>
<feature type="domain" description="C2H2-type" evidence="9">
    <location>
        <begin position="628"/>
        <end position="651"/>
    </location>
</feature>
<feature type="region of interest" description="Disordered" evidence="8">
    <location>
        <begin position="65"/>
        <end position="92"/>
    </location>
</feature>
<dbReference type="EMBL" id="JAZHXI010000005">
    <property type="protein sequence ID" value="KAL2071757.1"/>
    <property type="molecule type" value="Genomic_DNA"/>
</dbReference>
<feature type="compositionally biased region" description="Polar residues" evidence="8">
    <location>
        <begin position="385"/>
        <end position="397"/>
    </location>
</feature>